<dbReference type="Proteomes" id="UP000177622">
    <property type="component" value="Unassembled WGS sequence"/>
</dbReference>
<organism evidence="3 4">
    <name type="scientific">Penicillium arizonense</name>
    <dbReference type="NCBI Taxonomy" id="1835702"/>
    <lineage>
        <taxon>Eukaryota</taxon>
        <taxon>Fungi</taxon>
        <taxon>Dikarya</taxon>
        <taxon>Ascomycota</taxon>
        <taxon>Pezizomycotina</taxon>
        <taxon>Eurotiomycetes</taxon>
        <taxon>Eurotiomycetidae</taxon>
        <taxon>Eurotiales</taxon>
        <taxon>Aspergillaceae</taxon>
        <taxon>Penicillium</taxon>
    </lineage>
</organism>
<feature type="compositionally biased region" description="Basic residues" evidence="1">
    <location>
        <begin position="1"/>
        <end position="10"/>
    </location>
</feature>
<feature type="compositionally biased region" description="Low complexity" evidence="1">
    <location>
        <begin position="12"/>
        <end position="29"/>
    </location>
</feature>
<gene>
    <name evidence="3" type="ORF">PENARI_c032G08054</name>
</gene>
<feature type="transmembrane region" description="Helical" evidence="2">
    <location>
        <begin position="71"/>
        <end position="90"/>
    </location>
</feature>
<feature type="region of interest" description="Disordered" evidence="1">
    <location>
        <begin position="1"/>
        <end position="29"/>
    </location>
</feature>
<dbReference type="AlphaFoldDB" id="A0A1F5L4I2"/>
<keyword evidence="2" id="KW-0812">Transmembrane</keyword>
<protein>
    <submittedName>
        <fullName evidence="3">Uncharacterized protein</fullName>
    </submittedName>
</protein>
<keyword evidence="4" id="KW-1185">Reference proteome</keyword>
<dbReference type="STRING" id="1835702.A0A1F5L4I2"/>
<proteinExistence type="predicted"/>
<dbReference type="EMBL" id="LXJU01000032">
    <property type="protein sequence ID" value="OGE48148.1"/>
    <property type="molecule type" value="Genomic_DNA"/>
</dbReference>
<dbReference type="OrthoDB" id="5421757at2759"/>
<evidence type="ECO:0000256" key="2">
    <source>
        <dbReference type="SAM" id="Phobius"/>
    </source>
</evidence>
<sequence>MAKSARRSGRKTPASTPGSSGASTPSSVSGPIPPFIKVPPALQSFVEPLSPKEVYLVHLDITAEDLKRQTFTVPLIVNLVVGAVIALRVYQGISTYPALIATLIGLQSSMTVDTATTPWTEGLQIVLRRTGTLLIDYFLVTMFLSWPINFIKGPVRWRRAVGFREREVIVRRSHRSWSRKLERNKWIREDEARRDKIIAAVTPERIGKTGYLLVDEDWNLDYDAMIRAHALVDRTRQGDGVQMDEFRTAVLVHTDPDGWLIWRVGDENTPAGRQRSEQRDQILAFKDKLTEMGKEDLFLRWVELIQWESSQPGGFTPERQRSAMFQAKQLFEDENVDFSSFWDDMGGMEGMGELD</sequence>
<accession>A0A1F5L4I2</accession>
<keyword evidence="2" id="KW-0472">Membrane</keyword>
<evidence type="ECO:0000313" key="4">
    <source>
        <dbReference type="Proteomes" id="UP000177622"/>
    </source>
</evidence>
<keyword evidence="2" id="KW-1133">Transmembrane helix</keyword>
<comment type="caution">
    <text evidence="3">The sequence shown here is derived from an EMBL/GenBank/DDBJ whole genome shotgun (WGS) entry which is preliminary data.</text>
</comment>
<evidence type="ECO:0000256" key="1">
    <source>
        <dbReference type="SAM" id="MobiDB-lite"/>
    </source>
</evidence>
<dbReference type="RefSeq" id="XP_022483604.1">
    <property type="nucleotide sequence ID" value="XM_022636587.1"/>
</dbReference>
<name>A0A1F5L4I2_PENAI</name>
<reference evidence="3 4" key="1">
    <citation type="journal article" date="2016" name="Sci. Rep.">
        <title>Penicillium arizonense, a new, genome sequenced fungal species, reveals a high chemical diversity in secreted metabolites.</title>
        <authorList>
            <person name="Grijseels S."/>
            <person name="Nielsen J.C."/>
            <person name="Randelovic M."/>
            <person name="Nielsen J."/>
            <person name="Nielsen K.F."/>
            <person name="Workman M."/>
            <person name="Frisvad J.C."/>
        </authorList>
    </citation>
    <scope>NUCLEOTIDE SEQUENCE [LARGE SCALE GENOMIC DNA]</scope>
    <source>
        <strain evidence="3 4">CBS 141311</strain>
    </source>
</reference>
<evidence type="ECO:0000313" key="3">
    <source>
        <dbReference type="EMBL" id="OGE48148.1"/>
    </source>
</evidence>
<dbReference type="GeneID" id="34581321"/>